<dbReference type="PATRIC" id="fig|1705409.3.peg.211"/>
<dbReference type="EMBL" id="LNGF01000015">
    <property type="protein sequence ID" value="KYC47864.1"/>
    <property type="molecule type" value="Genomic_DNA"/>
</dbReference>
<accession>A0A150IT66</accession>
<name>A0A150J8K6_9EURY</name>
<evidence type="ECO:0000313" key="1">
    <source>
        <dbReference type="EMBL" id="KYC47864.1"/>
    </source>
</evidence>
<dbReference type="Proteomes" id="UP000091929">
    <property type="component" value="Unassembled WGS sequence"/>
</dbReference>
<dbReference type="PATRIC" id="fig|1706437.3.peg.846"/>
<evidence type="ECO:0000313" key="4">
    <source>
        <dbReference type="Proteomes" id="UP000091929"/>
    </source>
</evidence>
<proteinExistence type="predicted"/>
<dbReference type="AlphaFoldDB" id="A0A150J8K6"/>
<sequence length="146" mass="16216">MGKIAVTRKLKSKIFTYSYTGGSGSTSFFLHFDSEFGAKNPEKTDNEITVLLYTELHSGSLGSCVVEVFPVDQFDKRLDDYQSTPPQDFLKQGFVPQGAWVEMLRGVNPPFAWVFTIPPKCYGLQINWGTQGGGTESATITIEVIY</sequence>
<protein>
    <submittedName>
        <fullName evidence="2">Uncharacterized protein</fullName>
    </submittedName>
</protein>
<gene>
    <name evidence="2" type="ORF">AMQ22_00202</name>
    <name evidence="1" type="ORF">APG11_00839</name>
</gene>
<dbReference type="EMBL" id="LNGC01000004">
    <property type="protein sequence ID" value="KYC53531.1"/>
    <property type="molecule type" value="Genomic_DNA"/>
</dbReference>
<reference evidence="3 4" key="1">
    <citation type="journal article" date="2016" name="ISME J.">
        <title>Chasing the elusive Euryarchaeota class WSA2: genomes reveal a uniquely fastidious methyl-reducing methanogen.</title>
        <authorList>
            <person name="Nobu M.K."/>
            <person name="Narihiro T."/>
            <person name="Kuroda K."/>
            <person name="Mei R."/>
            <person name="Liu W.T."/>
        </authorList>
    </citation>
    <scope>NUCLEOTIDE SEQUENCE [LARGE SCALE GENOMIC DNA]</scope>
    <source>
        <strain evidence="1">B15fssc0709_Meth_Bin003</strain>
        <strain evidence="2">U1lsi0528_Bin055</strain>
    </source>
</reference>
<accession>A0A150J8K6</accession>
<evidence type="ECO:0000313" key="3">
    <source>
        <dbReference type="Proteomes" id="UP000075398"/>
    </source>
</evidence>
<comment type="caution">
    <text evidence="2">The sequence shown here is derived from an EMBL/GenBank/DDBJ whole genome shotgun (WGS) entry which is preliminary data.</text>
</comment>
<organism evidence="2 3">
    <name type="scientific">Candidatus Methanofastidiosum methylothiophilum</name>
    <dbReference type="NCBI Taxonomy" id="1705564"/>
    <lineage>
        <taxon>Archaea</taxon>
        <taxon>Methanobacteriati</taxon>
        <taxon>Methanobacteriota</taxon>
        <taxon>Stenosarchaea group</taxon>
        <taxon>Candidatus Methanofastidiosia</taxon>
        <taxon>Candidatus Methanofastidiosales</taxon>
        <taxon>Candidatus Methanofastidiosaceae</taxon>
        <taxon>Candidatus Methanofastidiosum</taxon>
    </lineage>
</organism>
<dbReference type="Proteomes" id="UP000075398">
    <property type="component" value="Unassembled WGS sequence"/>
</dbReference>
<evidence type="ECO:0000313" key="2">
    <source>
        <dbReference type="EMBL" id="KYC53531.1"/>
    </source>
</evidence>